<name>A0A8S1ILL7_9CHLO</name>
<dbReference type="Proteomes" id="UP000708148">
    <property type="component" value="Unassembled WGS sequence"/>
</dbReference>
<evidence type="ECO:0000313" key="4">
    <source>
        <dbReference type="Proteomes" id="UP000708148"/>
    </source>
</evidence>
<feature type="region of interest" description="Disordered" evidence="1">
    <location>
        <begin position="174"/>
        <end position="226"/>
    </location>
</feature>
<evidence type="ECO:0000313" key="3">
    <source>
        <dbReference type="EMBL" id="CAD7695722.1"/>
    </source>
</evidence>
<dbReference type="AlphaFoldDB" id="A0A8S1ILL7"/>
<dbReference type="Pfam" id="PF26188">
    <property type="entry name" value="RESC6"/>
    <property type="match status" value="1"/>
</dbReference>
<sequence>MAGLQCCRREAVAYFAGIAGLPLQCSYAALLLDACWISSRVHSHWCHSHEARSPVGGLHTVTVWRSRRCDQDARASLPSVWQSPLPMFLSTAALAMASMPRAHLPGQKLSHSMSSLPSPPLASVQTGHEAGNLDQPVSLVPNVDAPSEGSQSGGAGPVAGQGLCASLSSASSLANGLEAGEKSQEEEQTEQGGKGEGGRGSPSSQGEPGSSEGPTLSSEASDHDMWAPYDDEDEITLSRFPPLAPLVVAKGEGFVDFRRLASLEEVENEIRELGDAVEGHHLAAAFNRLKQMQIGADLNQKRVLLKKLRGSFLEELSHMMIKYAHKLSPRNVVAVIHACAKLRYVNCGLLEVLSKEMLRKKSAKVFYSMELANLVYSLGVLAKTHAFLSAAHLGNLEYYRMHGPKPVAPMFASQGRLLRDIAKEMTVSHRLTDFKTQELANTVYGFALLDFRDDHALVAISRELLSPEHQDHFEDQEISNIVYGFGLLGYRDEYCIMALLNGALTTGKLATFLPQHVANILYGLAKLGFRYDKFLEAAMERIVHPQDLAKFREQELANLTSCLAVLGVKDPQIFAALVSEITKRRHMQRFTVQNLSSIVLGLAEAGHRDVDALNCLAEEIVRPRRMAGFSPRDLVDIIQAFDKLQFHHQGFFLALAAELRKPHRASQASRELWQVCRGHLMAYSFAFPF</sequence>
<feature type="region of interest" description="Disordered" evidence="1">
    <location>
        <begin position="105"/>
        <end position="158"/>
    </location>
</feature>
<keyword evidence="4" id="KW-1185">Reference proteome</keyword>
<reference evidence="3" key="1">
    <citation type="submission" date="2020-12" db="EMBL/GenBank/DDBJ databases">
        <authorList>
            <person name="Iha C."/>
        </authorList>
    </citation>
    <scope>NUCLEOTIDE SEQUENCE</scope>
</reference>
<evidence type="ECO:0000259" key="2">
    <source>
        <dbReference type="Pfam" id="PF26188"/>
    </source>
</evidence>
<dbReference type="OrthoDB" id="5955355at2759"/>
<dbReference type="GO" id="GO:0005759">
    <property type="term" value="C:mitochondrial matrix"/>
    <property type="evidence" value="ECO:0007669"/>
    <property type="project" value="TreeGrafter"/>
</dbReference>
<dbReference type="GO" id="GO:0003723">
    <property type="term" value="F:RNA binding"/>
    <property type="evidence" value="ECO:0007669"/>
    <property type="project" value="TreeGrafter"/>
</dbReference>
<dbReference type="GO" id="GO:0035770">
    <property type="term" value="C:ribonucleoprotein granule"/>
    <property type="evidence" value="ECO:0007669"/>
    <property type="project" value="TreeGrafter"/>
</dbReference>
<feature type="compositionally biased region" description="Low complexity" evidence="1">
    <location>
        <begin position="201"/>
        <end position="214"/>
    </location>
</feature>
<comment type="caution">
    <text evidence="3">The sequence shown here is derived from an EMBL/GenBank/DDBJ whole genome shotgun (WGS) entry which is preliminary data.</text>
</comment>
<accession>A0A8S1ILL7</accession>
<gene>
    <name evidence="3" type="ORF">OSTQU699_LOCUS1083</name>
</gene>
<dbReference type="InterPro" id="IPR058917">
    <property type="entry name" value="RESC6_dom"/>
</dbReference>
<dbReference type="PANTHER" id="PTHR21228:SF40">
    <property type="entry name" value="LD45607P"/>
    <property type="match status" value="1"/>
</dbReference>
<dbReference type="GO" id="GO:0000963">
    <property type="term" value="P:mitochondrial RNA processing"/>
    <property type="evidence" value="ECO:0007669"/>
    <property type="project" value="TreeGrafter"/>
</dbReference>
<evidence type="ECO:0000256" key="1">
    <source>
        <dbReference type="SAM" id="MobiDB-lite"/>
    </source>
</evidence>
<dbReference type="InterPro" id="IPR050870">
    <property type="entry name" value="FAST_kinase"/>
</dbReference>
<dbReference type="PANTHER" id="PTHR21228">
    <property type="entry name" value="FAST LEU-RICH DOMAIN-CONTAINING"/>
    <property type="match status" value="1"/>
</dbReference>
<feature type="domain" description="RNA-editing substrate-binding complex 6 protein" evidence="2">
    <location>
        <begin position="415"/>
        <end position="676"/>
    </location>
</feature>
<dbReference type="EMBL" id="CAJHUC010000382">
    <property type="protein sequence ID" value="CAD7695722.1"/>
    <property type="molecule type" value="Genomic_DNA"/>
</dbReference>
<dbReference type="GO" id="GO:0044528">
    <property type="term" value="P:regulation of mitochondrial mRNA stability"/>
    <property type="evidence" value="ECO:0007669"/>
    <property type="project" value="TreeGrafter"/>
</dbReference>
<proteinExistence type="predicted"/>
<protein>
    <recommendedName>
        <fullName evidence="2">RNA-editing substrate-binding complex 6 protein domain-containing protein</fullName>
    </recommendedName>
</protein>
<organism evidence="3 4">
    <name type="scientific">Ostreobium quekettii</name>
    <dbReference type="NCBI Taxonomy" id="121088"/>
    <lineage>
        <taxon>Eukaryota</taxon>
        <taxon>Viridiplantae</taxon>
        <taxon>Chlorophyta</taxon>
        <taxon>core chlorophytes</taxon>
        <taxon>Ulvophyceae</taxon>
        <taxon>TCBD clade</taxon>
        <taxon>Bryopsidales</taxon>
        <taxon>Ostreobineae</taxon>
        <taxon>Ostreobiaceae</taxon>
        <taxon>Ostreobium</taxon>
    </lineage>
</organism>